<keyword evidence="7 9" id="KW-0067">ATP-binding</keyword>
<keyword evidence="8 9" id="KW-0368">Histidine biosynthesis</keyword>
<evidence type="ECO:0000256" key="4">
    <source>
        <dbReference type="ARBA" id="ARBA00022605"/>
    </source>
</evidence>
<dbReference type="HAMAP" id="MF_01020">
    <property type="entry name" value="HisE"/>
    <property type="match status" value="1"/>
</dbReference>
<keyword evidence="5 9" id="KW-0547">Nucleotide-binding</keyword>
<dbReference type="Pfam" id="PF01503">
    <property type="entry name" value="PRA-PH"/>
    <property type="match status" value="1"/>
</dbReference>
<evidence type="ECO:0000256" key="9">
    <source>
        <dbReference type="HAMAP-Rule" id="MF_01020"/>
    </source>
</evidence>
<dbReference type="InterPro" id="IPR021130">
    <property type="entry name" value="PRib-ATP_PPHydrolase-like"/>
</dbReference>
<dbReference type="GO" id="GO:0004636">
    <property type="term" value="F:phosphoribosyl-ATP diphosphatase activity"/>
    <property type="evidence" value="ECO:0007669"/>
    <property type="project" value="UniProtKB-UniRule"/>
</dbReference>
<dbReference type="RefSeq" id="WP_123175668.1">
    <property type="nucleotide sequence ID" value="NZ_QWDD01000001.1"/>
</dbReference>
<evidence type="ECO:0000313" key="10">
    <source>
        <dbReference type="EMBL" id="RNJ49699.1"/>
    </source>
</evidence>
<evidence type="ECO:0000256" key="6">
    <source>
        <dbReference type="ARBA" id="ARBA00022801"/>
    </source>
</evidence>
<dbReference type="OrthoDB" id="9814738at2"/>
<organism evidence="10 11">
    <name type="scientific">Methylocystis hirsuta</name>
    <dbReference type="NCBI Taxonomy" id="369798"/>
    <lineage>
        <taxon>Bacteria</taxon>
        <taxon>Pseudomonadati</taxon>
        <taxon>Pseudomonadota</taxon>
        <taxon>Alphaproteobacteria</taxon>
        <taxon>Hyphomicrobiales</taxon>
        <taxon>Methylocystaceae</taxon>
        <taxon>Methylocystis</taxon>
    </lineage>
</organism>
<evidence type="ECO:0000256" key="1">
    <source>
        <dbReference type="ARBA" id="ARBA00001460"/>
    </source>
</evidence>
<keyword evidence="9" id="KW-0963">Cytoplasm</keyword>
<dbReference type="EMBL" id="QWDD01000001">
    <property type="protein sequence ID" value="RNJ49699.1"/>
    <property type="molecule type" value="Genomic_DNA"/>
</dbReference>
<evidence type="ECO:0000313" key="11">
    <source>
        <dbReference type="Proteomes" id="UP000268623"/>
    </source>
</evidence>
<comment type="catalytic activity">
    <reaction evidence="1 9">
        <text>1-(5-phospho-beta-D-ribosyl)-ATP + H2O = 1-(5-phospho-beta-D-ribosyl)-5'-AMP + diphosphate + H(+)</text>
        <dbReference type="Rhea" id="RHEA:22828"/>
        <dbReference type="ChEBI" id="CHEBI:15377"/>
        <dbReference type="ChEBI" id="CHEBI:15378"/>
        <dbReference type="ChEBI" id="CHEBI:33019"/>
        <dbReference type="ChEBI" id="CHEBI:59457"/>
        <dbReference type="ChEBI" id="CHEBI:73183"/>
        <dbReference type="EC" id="3.6.1.31"/>
    </reaction>
</comment>
<comment type="similarity">
    <text evidence="3 9">Belongs to the PRA-PH family.</text>
</comment>
<evidence type="ECO:0000256" key="7">
    <source>
        <dbReference type="ARBA" id="ARBA00022840"/>
    </source>
</evidence>
<dbReference type="Proteomes" id="UP000268623">
    <property type="component" value="Unassembled WGS sequence"/>
</dbReference>
<comment type="pathway">
    <text evidence="2 9">Amino-acid biosynthesis; L-histidine biosynthesis; L-histidine from 5-phospho-alpha-D-ribose 1-diphosphate: step 2/9.</text>
</comment>
<evidence type="ECO:0000256" key="5">
    <source>
        <dbReference type="ARBA" id="ARBA00022741"/>
    </source>
</evidence>
<dbReference type="Gene3D" id="1.10.287.1080">
    <property type="entry name" value="MazG-like"/>
    <property type="match status" value="1"/>
</dbReference>
<keyword evidence="4 9" id="KW-0028">Amino-acid biosynthesis</keyword>
<gene>
    <name evidence="9" type="primary">hisE</name>
    <name evidence="10" type="ORF">D1O30_08885</name>
</gene>
<dbReference type="InterPro" id="IPR008179">
    <property type="entry name" value="HisE"/>
</dbReference>
<dbReference type="AlphaFoldDB" id="A0A3M9XN37"/>
<reference evidence="10 11" key="1">
    <citation type="submission" date="2018-08" db="EMBL/GenBank/DDBJ databases">
        <title>Genome sequence of Methylocystis hirsuta CSC1, a methanotroph able to accumulate PHAs.</title>
        <authorList>
            <person name="Bordel S."/>
            <person name="Rodriguez E."/>
            <person name="Gancedo J."/>
            <person name="Munoz R."/>
        </authorList>
    </citation>
    <scope>NUCLEOTIDE SEQUENCE [LARGE SCALE GENOMIC DNA]</scope>
    <source>
        <strain evidence="10 11">CSC1</strain>
    </source>
</reference>
<dbReference type="EC" id="3.6.1.31" evidence="9"/>
<keyword evidence="6 9" id="KW-0378">Hydrolase</keyword>
<dbReference type="GO" id="GO:0000105">
    <property type="term" value="P:L-histidine biosynthetic process"/>
    <property type="evidence" value="ECO:0007669"/>
    <property type="project" value="UniProtKB-UniRule"/>
</dbReference>
<keyword evidence="11" id="KW-1185">Reference proteome</keyword>
<name>A0A3M9XN37_9HYPH</name>
<dbReference type="GO" id="GO:0005524">
    <property type="term" value="F:ATP binding"/>
    <property type="evidence" value="ECO:0007669"/>
    <property type="project" value="UniProtKB-KW"/>
</dbReference>
<protein>
    <recommendedName>
        <fullName evidence="9">Phosphoribosyl-ATP pyrophosphatase</fullName>
        <shortName evidence="9">PRA-PH</shortName>
        <ecNumber evidence="9">3.6.1.31</ecNumber>
    </recommendedName>
</protein>
<dbReference type="GO" id="GO:0005737">
    <property type="term" value="C:cytoplasm"/>
    <property type="evidence" value="ECO:0007669"/>
    <property type="project" value="UniProtKB-SubCell"/>
</dbReference>
<comment type="caution">
    <text evidence="10">The sequence shown here is derived from an EMBL/GenBank/DDBJ whole genome shotgun (WGS) entry which is preliminary data.</text>
</comment>
<accession>A0A3M9XN37</accession>
<dbReference type="PANTHER" id="PTHR42945:SF1">
    <property type="entry name" value="HISTIDINE BIOSYNTHESIS BIFUNCTIONAL PROTEIN HIS7"/>
    <property type="match status" value="1"/>
</dbReference>
<dbReference type="NCBIfam" id="NF001613">
    <property type="entry name" value="PRK00400.1-5"/>
    <property type="match status" value="1"/>
</dbReference>
<comment type="subcellular location">
    <subcellularLocation>
        <location evidence="9">Cytoplasm</location>
    </subcellularLocation>
</comment>
<evidence type="ECO:0000256" key="3">
    <source>
        <dbReference type="ARBA" id="ARBA00009392"/>
    </source>
</evidence>
<evidence type="ECO:0000256" key="2">
    <source>
        <dbReference type="ARBA" id="ARBA00005204"/>
    </source>
</evidence>
<evidence type="ECO:0000256" key="8">
    <source>
        <dbReference type="ARBA" id="ARBA00023102"/>
    </source>
</evidence>
<dbReference type="UniPathway" id="UPA00031">
    <property type="reaction ID" value="UER00007"/>
</dbReference>
<dbReference type="NCBIfam" id="NF001611">
    <property type="entry name" value="PRK00400.1-3"/>
    <property type="match status" value="1"/>
</dbReference>
<sequence>MSFTLDSLAALIKSRRNDSASTSYTKTLLDAGMPRIAKKFGEEAVETVIAAMEGDRSALVNEAADTFYHLLVMLEARDISLDDVLRELERRTKQSGLAEKAARGAKE</sequence>
<dbReference type="CDD" id="cd11534">
    <property type="entry name" value="NTP-PPase_HisIE_like"/>
    <property type="match status" value="1"/>
</dbReference>
<dbReference type="NCBIfam" id="TIGR03188">
    <property type="entry name" value="histidine_hisI"/>
    <property type="match status" value="1"/>
</dbReference>
<dbReference type="PANTHER" id="PTHR42945">
    <property type="entry name" value="HISTIDINE BIOSYNTHESIS BIFUNCTIONAL PROTEIN"/>
    <property type="match status" value="1"/>
</dbReference>
<proteinExistence type="inferred from homology"/>
<dbReference type="SUPFAM" id="SSF101386">
    <property type="entry name" value="all-alpha NTP pyrophosphatases"/>
    <property type="match status" value="1"/>
</dbReference>